<gene>
    <name evidence="1" type="primary">Acey_s0210.g2131</name>
    <name evidence="1" type="synonym">Acey-Y62E10A.20</name>
    <name evidence="1" type="ORF">Y032_0210g2131</name>
</gene>
<dbReference type="Proteomes" id="UP000024635">
    <property type="component" value="Unassembled WGS sequence"/>
</dbReference>
<keyword evidence="2" id="KW-1185">Reference proteome</keyword>
<evidence type="ECO:0000313" key="1">
    <source>
        <dbReference type="EMBL" id="EYB91102.1"/>
    </source>
</evidence>
<name>A0A016SL91_9BILA</name>
<organism evidence="1 2">
    <name type="scientific">Ancylostoma ceylanicum</name>
    <dbReference type="NCBI Taxonomy" id="53326"/>
    <lineage>
        <taxon>Eukaryota</taxon>
        <taxon>Metazoa</taxon>
        <taxon>Ecdysozoa</taxon>
        <taxon>Nematoda</taxon>
        <taxon>Chromadorea</taxon>
        <taxon>Rhabditida</taxon>
        <taxon>Rhabditina</taxon>
        <taxon>Rhabditomorpha</taxon>
        <taxon>Strongyloidea</taxon>
        <taxon>Ancylostomatidae</taxon>
        <taxon>Ancylostomatinae</taxon>
        <taxon>Ancylostoma</taxon>
    </lineage>
</organism>
<accession>A0A016SL91</accession>
<protein>
    <submittedName>
        <fullName evidence="1">Uncharacterized protein</fullName>
    </submittedName>
</protein>
<evidence type="ECO:0000313" key="2">
    <source>
        <dbReference type="Proteomes" id="UP000024635"/>
    </source>
</evidence>
<reference evidence="2" key="1">
    <citation type="journal article" date="2015" name="Nat. Genet.">
        <title>The genome and transcriptome of the zoonotic hookworm Ancylostoma ceylanicum identify infection-specific gene families.</title>
        <authorList>
            <person name="Schwarz E.M."/>
            <person name="Hu Y."/>
            <person name="Antoshechkin I."/>
            <person name="Miller M.M."/>
            <person name="Sternberg P.W."/>
            <person name="Aroian R.V."/>
        </authorList>
    </citation>
    <scope>NUCLEOTIDE SEQUENCE</scope>
    <source>
        <strain evidence="2">HY135</strain>
    </source>
</reference>
<dbReference type="AlphaFoldDB" id="A0A016SL91"/>
<dbReference type="OrthoDB" id="7249367at2759"/>
<comment type="caution">
    <text evidence="1">The sequence shown here is derived from an EMBL/GenBank/DDBJ whole genome shotgun (WGS) entry which is preliminary data.</text>
</comment>
<sequence>MYFLDLKLQIKDLPWIRCRVYSNRFYLCVAAMLRHVTCRLLATAAARTSAAVPAAEAAGANVGASLDIEEPVPLNPSLCLFPSPKVVVPSFELTRRLGTLISQTIYQLVYERAYTKEGLVRAANEGISVLGECIANEEWDRMSYVASADLVEQTKIARRRCTEEQLALLRFNPDDAILSFIHSSFLSGRDFNNRKAEHGVISIYFNIASFIRKNDSVPWEATLPQLLNKYKADVIVSNVTFARNVSPLGRWKATGLNFFELDDVSGRQ</sequence>
<proteinExistence type="predicted"/>
<dbReference type="EMBL" id="JARK01001546">
    <property type="protein sequence ID" value="EYB91102.1"/>
    <property type="molecule type" value="Genomic_DNA"/>
</dbReference>